<accession>A0A6P7TMY0</accession>
<sequence length="207" mass="23508">MCLIKLPLYKGTRERQVLYWPTKLQSKTSHSQKQNLSKIVWLMLSALCPEVKSKIEAISLSRRTIVRRIDAIAVNIHEQLLTASGRFQWFSIALDESTDIQDTARLLIYIRGIDENFEITEELLSMESLKDTTTGKDLFNSVINSSIRSRLTLNKQASITTDGAPSLTGKHSGLVKLLNDKIKEDFHYTVCCLFTASYIKKAFVSHL</sequence>
<proteinExistence type="predicted"/>
<dbReference type="RefSeq" id="XP_029651320.1">
    <property type="nucleotide sequence ID" value="XM_029795460.1"/>
</dbReference>
<reference evidence="2" key="1">
    <citation type="submission" date="2025-08" db="UniProtKB">
        <authorList>
            <consortium name="RefSeq"/>
        </authorList>
    </citation>
    <scope>IDENTIFICATION</scope>
</reference>
<dbReference type="PANTHER" id="PTHR45913:SF9">
    <property type="entry name" value="GENERAL TRANSCRIPTION FACTOR II-I REPEAT DOMAIN-CONTAINING PROTEIN 2-LIKE-RELATED"/>
    <property type="match status" value="1"/>
</dbReference>
<dbReference type="PANTHER" id="PTHR45913">
    <property type="entry name" value="EPM2A-INTERACTING PROTEIN 1"/>
    <property type="match status" value="1"/>
</dbReference>
<dbReference type="KEGG" id="osn:115224549"/>
<protein>
    <submittedName>
        <fullName evidence="2">General transcription factor II-I repeat domain-containing protein 2-like</fullName>
    </submittedName>
</protein>
<evidence type="ECO:0000313" key="2">
    <source>
        <dbReference type="RefSeq" id="XP_029651320.1"/>
    </source>
</evidence>
<gene>
    <name evidence="2" type="primary">LOC115224549</name>
</gene>
<dbReference type="Proteomes" id="UP000515154">
    <property type="component" value="Linkage group LG25"/>
</dbReference>
<evidence type="ECO:0000313" key="1">
    <source>
        <dbReference type="Proteomes" id="UP000515154"/>
    </source>
</evidence>
<name>A0A6P7TMY0_9MOLL</name>
<organism evidence="1 2">
    <name type="scientific">Octopus sinensis</name>
    <name type="common">East Asian common octopus</name>
    <dbReference type="NCBI Taxonomy" id="2607531"/>
    <lineage>
        <taxon>Eukaryota</taxon>
        <taxon>Metazoa</taxon>
        <taxon>Spiralia</taxon>
        <taxon>Lophotrochozoa</taxon>
        <taxon>Mollusca</taxon>
        <taxon>Cephalopoda</taxon>
        <taxon>Coleoidea</taxon>
        <taxon>Octopodiformes</taxon>
        <taxon>Octopoda</taxon>
        <taxon>Incirrata</taxon>
        <taxon>Octopodidae</taxon>
        <taxon>Octopus</taxon>
    </lineage>
</organism>
<keyword evidence="1" id="KW-1185">Reference proteome</keyword>
<dbReference type="AlphaFoldDB" id="A0A6P7TMY0"/>